<dbReference type="AlphaFoldDB" id="A0A6J1T9K8"/>
<dbReference type="InterPro" id="IPR004244">
    <property type="entry name" value="Transposase_22"/>
</dbReference>
<dbReference type="OrthoDB" id="5989141at2759"/>
<accession>A0A6J1T9K8</accession>
<keyword evidence="2" id="KW-1185">Reference proteome</keyword>
<dbReference type="Gene3D" id="3.30.70.1820">
    <property type="entry name" value="L1 transposable element, RRM domain"/>
    <property type="match status" value="1"/>
</dbReference>
<evidence type="ECO:0000256" key="1">
    <source>
        <dbReference type="SAM" id="Coils"/>
    </source>
</evidence>
<sequence length="299" mass="34498">MATTCAPCGKTVKNSEKSIICAGKCRRLFHQTCLKLSDDNYKKYCSDNAQKWLCRREDCVDAPNLKDLVAVLTKKIDDSTTSLKKEIADIIASQTFISEQYENLKSELSELKERVNDVEAREAPTMEFKTELAEIQQYQRRNNLIISGIPETTNEDVFQRLFDMAAALKVDLLASDIDAAHRIGKKTDTRPRRVIVKLTNRWKKEQLLTANRWFGKTNKRTLLTSDINYMGSPTKIYIDEHLIPMMDGLAKKCRDLKHQDKIVSTFVRDCKIVVKVKKEDRPTHIRSEDDYYKLLLSLQ</sequence>
<dbReference type="SUPFAM" id="SSF57903">
    <property type="entry name" value="FYVE/PHD zinc finger"/>
    <property type="match status" value="1"/>
</dbReference>
<dbReference type="Proteomes" id="UP000504606">
    <property type="component" value="Unplaced"/>
</dbReference>
<dbReference type="InterPro" id="IPR011011">
    <property type="entry name" value="Znf_FYVE_PHD"/>
</dbReference>
<dbReference type="RefSeq" id="XP_026290254.1">
    <property type="nucleotide sequence ID" value="XM_026434469.1"/>
</dbReference>
<organism evidence="2 3">
    <name type="scientific">Frankliniella occidentalis</name>
    <name type="common">Western flower thrips</name>
    <name type="synonym">Euthrips occidentalis</name>
    <dbReference type="NCBI Taxonomy" id="133901"/>
    <lineage>
        <taxon>Eukaryota</taxon>
        <taxon>Metazoa</taxon>
        <taxon>Ecdysozoa</taxon>
        <taxon>Arthropoda</taxon>
        <taxon>Hexapoda</taxon>
        <taxon>Insecta</taxon>
        <taxon>Pterygota</taxon>
        <taxon>Neoptera</taxon>
        <taxon>Paraneoptera</taxon>
        <taxon>Thysanoptera</taxon>
        <taxon>Terebrantia</taxon>
        <taxon>Thripoidea</taxon>
        <taxon>Thripidae</taxon>
        <taxon>Frankliniella</taxon>
    </lineage>
</organism>
<dbReference type="Gene3D" id="3.30.40.10">
    <property type="entry name" value="Zinc/RING finger domain, C3HC4 (zinc finger)"/>
    <property type="match status" value="1"/>
</dbReference>
<name>A0A6J1T9K8_FRAOC</name>
<evidence type="ECO:0000313" key="2">
    <source>
        <dbReference type="Proteomes" id="UP000504606"/>
    </source>
</evidence>
<dbReference type="InterPro" id="IPR013083">
    <property type="entry name" value="Znf_RING/FYVE/PHD"/>
</dbReference>
<protein>
    <submittedName>
        <fullName evidence="3">Uncharacterized protein LOC113214941</fullName>
    </submittedName>
</protein>
<dbReference type="KEGG" id="foc:113214941"/>
<proteinExistence type="predicted"/>
<feature type="coiled-coil region" evidence="1">
    <location>
        <begin position="94"/>
        <end position="121"/>
    </location>
</feature>
<dbReference type="GeneID" id="113214941"/>
<reference evidence="3" key="1">
    <citation type="submission" date="2025-08" db="UniProtKB">
        <authorList>
            <consortium name="RefSeq"/>
        </authorList>
    </citation>
    <scope>IDENTIFICATION</scope>
    <source>
        <tissue evidence="3">Whole organism</tissue>
    </source>
</reference>
<keyword evidence="1" id="KW-0175">Coiled coil</keyword>
<dbReference type="PANTHER" id="PTHR11505">
    <property type="entry name" value="L1 TRANSPOSABLE ELEMENT-RELATED"/>
    <property type="match status" value="1"/>
</dbReference>
<evidence type="ECO:0000313" key="3">
    <source>
        <dbReference type="RefSeq" id="XP_026290254.1"/>
    </source>
</evidence>
<gene>
    <name evidence="3" type="primary">LOC113214941</name>
</gene>